<dbReference type="AlphaFoldDB" id="A0A1Y2CUD1"/>
<evidence type="ECO:0000256" key="1">
    <source>
        <dbReference type="SAM" id="Phobius"/>
    </source>
</evidence>
<keyword evidence="1" id="KW-1133">Transmembrane helix</keyword>
<feature type="transmembrane region" description="Helical" evidence="1">
    <location>
        <begin position="9"/>
        <end position="27"/>
    </location>
</feature>
<organism evidence="2 3">
    <name type="scientific">Neocallimastix californiae</name>
    <dbReference type="NCBI Taxonomy" id="1754190"/>
    <lineage>
        <taxon>Eukaryota</taxon>
        <taxon>Fungi</taxon>
        <taxon>Fungi incertae sedis</taxon>
        <taxon>Chytridiomycota</taxon>
        <taxon>Chytridiomycota incertae sedis</taxon>
        <taxon>Neocallimastigomycetes</taxon>
        <taxon>Neocallimastigales</taxon>
        <taxon>Neocallimastigaceae</taxon>
        <taxon>Neocallimastix</taxon>
    </lineage>
</organism>
<keyword evidence="1" id="KW-0812">Transmembrane</keyword>
<feature type="transmembrane region" description="Helical" evidence="1">
    <location>
        <begin position="195"/>
        <end position="223"/>
    </location>
</feature>
<reference evidence="2 3" key="1">
    <citation type="submission" date="2016-08" db="EMBL/GenBank/DDBJ databases">
        <title>A Parts List for Fungal Cellulosomes Revealed by Comparative Genomics.</title>
        <authorList>
            <consortium name="DOE Joint Genome Institute"/>
            <person name="Haitjema C.H."/>
            <person name="Gilmore S.P."/>
            <person name="Henske J.K."/>
            <person name="Solomon K.V."/>
            <person name="De Groot R."/>
            <person name="Kuo A."/>
            <person name="Mondo S.J."/>
            <person name="Salamov A.A."/>
            <person name="Labutti K."/>
            <person name="Zhao Z."/>
            <person name="Chiniquy J."/>
            <person name="Barry K."/>
            <person name="Brewer H.M."/>
            <person name="Purvine S.O."/>
            <person name="Wright A.T."/>
            <person name="Boxma B."/>
            <person name="Van Alen T."/>
            <person name="Hackstein J.H."/>
            <person name="Baker S.E."/>
            <person name="Grigoriev I.V."/>
            <person name="O'Malley M.A."/>
        </authorList>
    </citation>
    <scope>NUCLEOTIDE SEQUENCE [LARGE SCALE GENOMIC DNA]</scope>
    <source>
        <strain evidence="2 3">G1</strain>
    </source>
</reference>
<keyword evidence="3" id="KW-1185">Reference proteome</keyword>
<evidence type="ECO:0000313" key="3">
    <source>
        <dbReference type="Proteomes" id="UP000193920"/>
    </source>
</evidence>
<comment type="caution">
    <text evidence="2">The sequence shown here is derived from an EMBL/GenBank/DDBJ whole genome shotgun (WGS) entry which is preliminary data.</text>
</comment>
<name>A0A1Y2CUD1_9FUNG</name>
<sequence length="236" mass="27071">MNKNYKQIIIIYYCIIFYFQIVCAYSKKKQVLTKDEVLKLTDINPIYYYCKNNLCTYVQNYIQDPFAIFFDENEEATSYIIETCTYDNAILGNCPNITKTIEGKYYSTICTENSDCLSDRCVNGFCVFNDLNPVICCVNVYTFTWLSGKPDSHIHCGKALNEPCHSNDECSSEICSKNGLCLFSNYTPSDSDGAIILPIIVMSIFFATLGIFIWICCCILCWCHQKRIKTNTLLNN</sequence>
<protein>
    <submittedName>
        <fullName evidence="2">Uncharacterized protein</fullName>
    </submittedName>
</protein>
<gene>
    <name evidence="2" type="ORF">LY90DRAFT_508473</name>
</gene>
<dbReference type="EMBL" id="MCOG01000097">
    <property type="protein sequence ID" value="ORY50641.1"/>
    <property type="molecule type" value="Genomic_DNA"/>
</dbReference>
<keyword evidence="1" id="KW-0472">Membrane</keyword>
<accession>A0A1Y2CUD1</accession>
<evidence type="ECO:0000313" key="2">
    <source>
        <dbReference type="EMBL" id="ORY50641.1"/>
    </source>
</evidence>
<proteinExistence type="predicted"/>
<dbReference type="OrthoDB" id="10053231at2759"/>
<dbReference type="Proteomes" id="UP000193920">
    <property type="component" value="Unassembled WGS sequence"/>
</dbReference>